<evidence type="ECO:0000256" key="1">
    <source>
        <dbReference type="SAM" id="MobiDB-lite"/>
    </source>
</evidence>
<dbReference type="OrthoDB" id="266062at2759"/>
<organism evidence="2 3">
    <name type="scientific">Leishmania enriettii</name>
    <dbReference type="NCBI Taxonomy" id="5663"/>
    <lineage>
        <taxon>Eukaryota</taxon>
        <taxon>Discoba</taxon>
        <taxon>Euglenozoa</taxon>
        <taxon>Kinetoplastea</taxon>
        <taxon>Metakinetoplastina</taxon>
        <taxon>Trypanosomatida</taxon>
        <taxon>Trypanosomatidae</taxon>
        <taxon>Leishmaniinae</taxon>
        <taxon>Leishmania</taxon>
    </lineage>
</organism>
<reference evidence="2 3" key="1">
    <citation type="submission" date="2021-02" db="EMBL/GenBank/DDBJ databases">
        <title>Leishmania (Mundinia) enrietti genome sequencing and assembly.</title>
        <authorList>
            <person name="Almutairi H."/>
            <person name="Gatherer D."/>
        </authorList>
    </citation>
    <scope>NUCLEOTIDE SEQUENCE [LARGE SCALE GENOMIC DNA]</scope>
    <source>
        <strain evidence="2">CUR178</strain>
    </source>
</reference>
<dbReference type="RefSeq" id="XP_067689018.1">
    <property type="nucleotide sequence ID" value="XM_067832915.1"/>
</dbReference>
<name>A0A836KBG8_LEIEN</name>
<evidence type="ECO:0000313" key="3">
    <source>
        <dbReference type="Proteomes" id="UP000674179"/>
    </source>
</evidence>
<protein>
    <submittedName>
        <fullName evidence="2">Uncharacterized protein</fullName>
    </submittedName>
</protein>
<dbReference type="GeneID" id="94168425"/>
<evidence type="ECO:0000313" key="2">
    <source>
        <dbReference type="EMBL" id="KAG5467496.1"/>
    </source>
</evidence>
<accession>A0A836KBG8</accession>
<sequence>MSRDAERLDTCENAAAYRVASLLQRGRTHDDPGAGSLREMTAQVERFLATAPLEPAVRMEPECMRPGSSGTEEVSTADEGPTVQLNVVAGVLEEVDGAVEWSGMSRLGGLVLPTAANQQELQRRKAEQAQAMLDLLSALSPTAPALNDSRGDPRTPALAPSSDDDDVAVMDADDMMEEDSSEDEAPARLRRIVEMD</sequence>
<proteinExistence type="predicted"/>
<dbReference type="Proteomes" id="UP000674179">
    <property type="component" value="Chromosome 35"/>
</dbReference>
<feature type="region of interest" description="Disordered" evidence="1">
    <location>
        <begin position="142"/>
        <end position="196"/>
    </location>
</feature>
<dbReference type="EMBL" id="JAFHKP010000035">
    <property type="protein sequence ID" value="KAG5467496.1"/>
    <property type="molecule type" value="Genomic_DNA"/>
</dbReference>
<comment type="caution">
    <text evidence="2">The sequence shown here is derived from an EMBL/GenBank/DDBJ whole genome shotgun (WGS) entry which is preliminary data.</text>
</comment>
<dbReference type="KEGG" id="lenr:94168425"/>
<feature type="compositionally biased region" description="Acidic residues" evidence="1">
    <location>
        <begin position="162"/>
        <end position="184"/>
    </location>
</feature>
<dbReference type="AlphaFoldDB" id="A0A836KBG8"/>
<feature type="compositionally biased region" description="Basic and acidic residues" evidence="1">
    <location>
        <begin position="185"/>
        <end position="196"/>
    </location>
</feature>
<gene>
    <name evidence="2" type="ORF">CUR178_01140</name>
</gene>
<keyword evidence="3" id="KW-1185">Reference proteome</keyword>